<evidence type="ECO:0000313" key="3">
    <source>
        <dbReference type="Proteomes" id="UP000075714"/>
    </source>
</evidence>
<dbReference type="Gene3D" id="1.25.40.20">
    <property type="entry name" value="Ankyrin repeat-containing domain"/>
    <property type="match status" value="1"/>
</dbReference>
<accession>A0A150G0V1</accession>
<dbReference type="SUPFAM" id="SSF48403">
    <property type="entry name" value="Ankyrin repeat"/>
    <property type="match status" value="1"/>
</dbReference>
<dbReference type="GO" id="GO:0030149">
    <property type="term" value="P:sphingolipid catabolic process"/>
    <property type="evidence" value="ECO:0007669"/>
    <property type="project" value="TreeGrafter"/>
</dbReference>
<dbReference type="PANTHER" id="PTHR12393:SF6">
    <property type="entry name" value="SPHINGOMYELIN PHOSPHODIESTERASE 2"/>
    <property type="match status" value="1"/>
</dbReference>
<dbReference type="EMBL" id="LSYV01000104">
    <property type="protein sequence ID" value="KXZ43075.1"/>
    <property type="molecule type" value="Genomic_DNA"/>
</dbReference>
<name>A0A150G0V1_GONPE</name>
<comment type="caution">
    <text evidence="2">The sequence shown here is derived from an EMBL/GenBank/DDBJ whole genome shotgun (WGS) entry which is preliminary data.</text>
</comment>
<proteinExistence type="predicted"/>
<dbReference type="GO" id="GO:0004620">
    <property type="term" value="F:phospholipase activity"/>
    <property type="evidence" value="ECO:0007669"/>
    <property type="project" value="TreeGrafter"/>
</dbReference>
<dbReference type="GO" id="GO:0046513">
    <property type="term" value="P:ceramide biosynthetic process"/>
    <property type="evidence" value="ECO:0007669"/>
    <property type="project" value="TreeGrafter"/>
</dbReference>
<evidence type="ECO:0000256" key="1">
    <source>
        <dbReference type="SAM" id="MobiDB-lite"/>
    </source>
</evidence>
<dbReference type="PANTHER" id="PTHR12393">
    <property type="entry name" value="SPHINGOMYELIN PHOSPHODIESTERASE RELATED"/>
    <property type="match status" value="1"/>
</dbReference>
<dbReference type="AlphaFoldDB" id="A0A150G0V1"/>
<dbReference type="InterPro" id="IPR036770">
    <property type="entry name" value="Ankyrin_rpt-contain_sf"/>
</dbReference>
<dbReference type="GO" id="GO:0071944">
    <property type="term" value="C:cell periphery"/>
    <property type="evidence" value="ECO:0007669"/>
    <property type="project" value="TreeGrafter"/>
</dbReference>
<organism evidence="2 3">
    <name type="scientific">Gonium pectorale</name>
    <name type="common">Green alga</name>
    <dbReference type="NCBI Taxonomy" id="33097"/>
    <lineage>
        <taxon>Eukaryota</taxon>
        <taxon>Viridiplantae</taxon>
        <taxon>Chlorophyta</taxon>
        <taxon>core chlorophytes</taxon>
        <taxon>Chlorophyceae</taxon>
        <taxon>CS clade</taxon>
        <taxon>Chlamydomonadales</taxon>
        <taxon>Volvocaceae</taxon>
        <taxon>Gonium</taxon>
    </lineage>
</organism>
<dbReference type="Proteomes" id="UP000075714">
    <property type="component" value="Unassembled WGS sequence"/>
</dbReference>
<sequence>MAARARNLFWLLPSELLERIGQNLERNEVAATFRLVSKAIASQLRGPEHTAIRLSQPVPPHAFAAHWLAPGATRGLTLKQRRRLLSFTAGSGVVANLEVAVQAAGCTLAYEAMHSASAGQLASCKWLHGRGCPMEPPPGDEYSGLLAAAMSGGHRHMRTWLQSLPLSFSDKEREQAAVARSCDLAALQRTWRPWFHSLATRQKVLAAAAGSPTPDWAAKVEWLEANGCPHSGKAAEAAASVPDGASAAARLAWLRGRGYPISSAAAVAAARAGNVAAVQYLLAEARAEVEAAPRWQPELWGVFEAAEAGQLEVLRVLHAAGVALGAWRLAECAARGGRLHVLAWLVEALGEAAAVLEQGWVLLAAAAQSGSVEALAWLRARGCAFSGVCVPAAARSGCEAALEWLLERGCPMPAGGWEAYVAACGQGDLAMAAYLRRLGVPWGPQGTVFGELVSGAPPAVLRWLLEEGCPVGDYGAARRELRRRQEVVGERGCAEALTALERREEEEEEERRGREAAVGVDART</sequence>
<keyword evidence="3" id="KW-1185">Reference proteome</keyword>
<evidence type="ECO:0000313" key="2">
    <source>
        <dbReference type="EMBL" id="KXZ43075.1"/>
    </source>
</evidence>
<reference evidence="3" key="1">
    <citation type="journal article" date="2016" name="Nat. Commun.">
        <title>The Gonium pectorale genome demonstrates co-option of cell cycle regulation during the evolution of multicellularity.</title>
        <authorList>
            <person name="Hanschen E.R."/>
            <person name="Marriage T.N."/>
            <person name="Ferris P.J."/>
            <person name="Hamaji T."/>
            <person name="Toyoda A."/>
            <person name="Fujiyama A."/>
            <person name="Neme R."/>
            <person name="Noguchi H."/>
            <person name="Minakuchi Y."/>
            <person name="Suzuki M."/>
            <person name="Kawai-Toyooka H."/>
            <person name="Smith D.R."/>
            <person name="Sparks H."/>
            <person name="Anderson J."/>
            <person name="Bakaric R."/>
            <person name="Luria V."/>
            <person name="Karger A."/>
            <person name="Kirschner M.W."/>
            <person name="Durand P.M."/>
            <person name="Michod R.E."/>
            <person name="Nozaki H."/>
            <person name="Olson B.J."/>
        </authorList>
    </citation>
    <scope>NUCLEOTIDE SEQUENCE [LARGE SCALE GENOMIC DNA]</scope>
    <source>
        <strain evidence="3">NIES-2863</strain>
    </source>
</reference>
<feature type="region of interest" description="Disordered" evidence="1">
    <location>
        <begin position="501"/>
        <end position="524"/>
    </location>
</feature>
<gene>
    <name evidence="2" type="ORF">GPECTOR_104g81</name>
</gene>
<dbReference type="GO" id="GO:0016020">
    <property type="term" value="C:membrane"/>
    <property type="evidence" value="ECO:0007669"/>
    <property type="project" value="TreeGrafter"/>
</dbReference>
<protein>
    <submittedName>
        <fullName evidence="2">Uncharacterized protein</fullName>
    </submittedName>
</protein>
<dbReference type="GO" id="GO:0005783">
    <property type="term" value="C:endoplasmic reticulum"/>
    <property type="evidence" value="ECO:0007669"/>
    <property type="project" value="TreeGrafter"/>
</dbReference>